<feature type="compositionally biased region" description="Polar residues" evidence="7">
    <location>
        <begin position="242"/>
        <end position="258"/>
    </location>
</feature>
<dbReference type="CDD" id="cd10951">
    <property type="entry name" value="CE4_ClCDA_like"/>
    <property type="match status" value="1"/>
</dbReference>
<dbReference type="Proteomes" id="UP000813427">
    <property type="component" value="Unassembled WGS sequence"/>
</dbReference>
<keyword evidence="6" id="KW-0170">Cobalt</keyword>
<dbReference type="GO" id="GO:0046872">
    <property type="term" value="F:metal ion binding"/>
    <property type="evidence" value="ECO:0007669"/>
    <property type="project" value="UniProtKB-KW"/>
</dbReference>
<keyword evidence="2" id="KW-0479">Metal-binding</keyword>
<dbReference type="GO" id="GO:0016810">
    <property type="term" value="F:hydrolase activity, acting on carbon-nitrogen (but not peptide) bonds"/>
    <property type="evidence" value="ECO:0007669"/>
    <property type="project" value="InterPro"/>
</dbReference>
<dbReference type="InterPro" id="IPR002509">
    <property type="entry name" value="NODB_dom"/>
</dbReference>
<evidence type="ECO:0000256" key="1">
    <source>
        <dbReference type="ARBA" id="ARBA00001941"/>
    </source>
</evidence>
<organism evidence="10 11">
    <name type="scientific">Fusarium tricinctum</name>
    <dbReference type="NCBI Taxonomy" id="61284"/>
    <lineage>
        <taxon>Eukaryota</taxon>
        <taxon>Fungi</taxon>
        <taxon>Dikarya</taxon>
        <taxon>Ascomycota</taxon>
        <taxon>Pezizomycotina</taxon>
        <taxon>Sordariomycetes</taxon>
        <taxon>Hypocreomycetidae</taxon>
        <taxon>Hypocreales</taxon>
        <taxon>Nectriaceae</taxon>
        <taxon>Fusarium</taxon>
        <taxon>Fusarium tricinctum species complex</taxon>
    </lineage>
</organism>
<evidence type="ECO:0000256" key="5">
    <source>
        <dbReference type="ARBA" id="ARBA00023277"/>
    </source>
</evidence>
<dbReference type="Pfam" id="PF01522">
    <property type="entry name" value="Polysacc_deac_1"/>
    <property type="match status" value="1"/>
</dbReference>
<proteinExistence type="predicted"/>
<dbReference type="GO" id="GO:0005975">
    <property type="term" value="P:carbohydrate metabolic process"/>
    <property type="evidence" value="ECO:0007669"/>
    <property type="project" value="InterPro"/>
</dbReference>
<protein>
    <recommendedName>
        <fullName evidence="9">NodB homology domain-containing protein</fullName>
    </recommendedName>
</protein>
<evidence type="ECO:0000256" key="7">
    <source>
        <dbReference type="SAM" id="MobiDB-lite"/>
    </source>
</evidence>
<keyword evidence="3 8" id="KW-0732">Signal</keyword>
<evidence type="ECO:0000256" key="2">
    <source>
        <dbReference type="ARBA" id="ARBA00022723"/>
    </source>
</evidence>
<keyword evidence="5" id="KW-0119">Carbohydrate metabolism</keyword>
<comment type="cofactor">
    <cofactor evidence="1">
        <name>Co(2+)</name>
        <dbReference type="ChEBI" id="CHEBI:48828"/>
    </cofactor>
</comment>
<dbReference type="EMBL" id="JAGPXF010000008">
    <property type="protein sequence ID" value="KAH7233137.1"/>
    <property type="molecule type" value="Genomic_DNA"/>
</dbReference>
<feature type="region of interest" description="Disordered" evidence="7">
    <location>
        <begin position="242"/>
        <end position="271"/>
    </location>
</feature>
<dbReference type="SUPFAM" id="SSF88713">
    <property type="entry name" value="Glycoside hydrolase/deacetylase"/>
    <property type="match status" value="1"/>
</dbReference>
<dbReference type="AlphaFoldDB" id="A0A8K0RIJ1"/>
<evidence type="ECO:0000256" key="4">
    <source>
        <dbReference type="ARBA" id="ARBA00022801"/>
    </source>
</evidence>
<evidence type="ECO:0000256" key="3">
    <source>
        <dbReference type="ARBA" id="ARBA00022729"/>
    </source>
</evidence>
<evidence type="ECO:0000259" key="9">
    <source>
        <dbReference type="PROSITE" id="PS51677"/>
    </source>
</evidence>
<accession>A0A8K0RIJ1</accession>
<feature type="chain" id="PRO_5035463022" description="NodB homology domain-containing protein" evidence="8">
    <location>
        <begin position="17"/>
        <end position="271"/>
    </location>
</feature>
<sequence length="271" mass="29603">MRGLLILASLSQFAASLTLPVYPKKRDISPGVAIYSCTQEGTVALTFDDGPFVYTDSVLDQLAAVGFKATFFLNGYNIGNIADYHSTVSRMVDEGHQVASHTYGHPNLVGLQDFDIEQQMSLLDNEISLIIGKSPVYMRPPYFSFNDETLRVLGQLGYKVIIADIDTNDWQHQSGGVEAPLDAYYTGLNNGGSIVLMHDVHQNTVENLLPLIIRATLQSGKRAVTVGECLGDPETNWYRTEGSQTAAWNSSDSQSAPVAQTPLPDWPTTGK</sequence>
<evidence type="ECO:0000313" key="10">
    <source>
        <dbReference type="EMBL" id="KAH7233137.1"/>
    </source>
</evidence>
<gene>
    <name evidence="10" type="ORF">BKA59DRAFT_314633</name>
</gene>
<evidence type="ECO:0000313" key="11">
    <source>
        <dbReference type="Proteomes" id="UP000813427"/>
    </source>
</evidence>
<dbReference type="InterPro" id="IPR011330">
    <property type="entry name" value="Glyco_hydro/deAcase_b/a-brl"/>
</dbReference>
<dbReference type="PANTHER" id="PTHR46471:SF2">
    <property type="entry name" value="CHITIN DEACETYLASE-RELATED"/>
    <property type="match status" value="1"/>
</dbReference>
<keyword evidence="11" id="KW-1185">Reference proteome</keyword>
<evidence type="ECO:0000256" key="8">
    <source>
        <dbReference type="SAM" id="SignalP"/>
    </source>
</evidence>
<feature type="domain" description="NodB homology" evidence="9">
    <location>
        <begin position="41"/>
        <end position="227"/>
    </location>
</feature>
<name>A0A8K0RIJ1_9HYPO</name>
<reference evidence="10" key="1">
    <citation type="journal article" date="2021" name="Nat. Commun.">
        <title>Genetic determinants of endophytism in the Arabidopsis root mycobiome.</title>
        <authorList>
            <person name="Mesny F."/>
            <person name="Miyauchi S."/>
            <person name="Thiergart T."/>
            <person name="Pickel B."/>
            <person name="Atanasova L."/>
            <person name="Karlsson M."/>
            <person name="Huettel B."/>
            <person name="Barry K.W."/>
            <person name="Haridas S."/>
            <person name="Chen C."/>
            <person name="Bauer D."/>
            <person name="Andreopoulos W."/>
            <person name="Pangilinan J."/>
            <person name="LaButti K."/>
            <person name="Riley R."/>
            <person name="Lipzen A."/>
            <person name="Clum A."/>
            <person name="Drula E."/>
            <person name="Henrissat B."/>
            <person name="Kohler A."/>
            <person name="Grigoriev I.V."/>
            <person name="Martin F.M."/>
            <person name="Hacquard S."/>
        </authorList>
    </citation>
    <scope>NUCLEOTIDE SEQUENCE</scope>
    <source>
        <strain evidence="10">MPI-SDFR-AT-0068</strain>
    </source>
</reference>
<dbReference type="PROSITE" id="PS51677">
    <property type="entry name" value="NODB"/>
    <property type="match status" value="1"/>
</dbReference>
<evidence type="ECO:0000256" key="6">
    <source>
        <dbReference type="ARBA" id="ARBA00023285"/>
    </source>
</evidence>
<dbReference type="PANTHER" id="PTHR46471">
    <property type="entry name" value="CHITIN DEACETYLASE"/>
    <property type="match status" value="1"/>
</dbReference>
<dbReference type="OrthoDB" id="407355at2759"/>
<feature type="signal peptide" evidence="8">
    <location>
        <begin position="1"/>
        <end position="16"/>
    </location>
</feature>
<keyword evidence="4" id="KW-0378">Hydrolase</keyword>
<comment type="caution">
    <text evidence="10">The sequence shown here is derived from an EMBL/GenBank/DDBJ whole genome shotgun (WGS) entry which is preliminary data.</text>
</comment>
<dbReference type="Gene3D" id="3.20.20.370">
    <property type="entry name" value="Glycoside hydrolase/deacetylase"/>
    <property type="match status" value="1"/>
</dbReference>